<protein>
    <submittedName>
        <fullName evidence="1">Uncharacterized protein</fullName>
    </submittedName>
</protein>
<dbReference type="Proteomes" id="UP001164250">
    <property type="component" value="Chromosome 13"/>
</dbReference>
<proteinExistence type="predicted"/>
<dbReference type="EMBL" id="CM047909">
    <property type="protein sequence ID" value="KAJ0080164.1"/>
    <property type="molecule type" value="Genomic_DNA"/>
</dbReference>
<evidence type="ECO:0000313" key="1">
    <source>
        <dbReference type="EMBL" id="KAJ0080164.1"/>
    </source>
</evidence>
<comment type="caution">
    <text evidence="1">The sequence shown here is derived from an EMBL/GenBank/DDBJ whole genome shotgun (WGS) entry which is preliminary data.</text>
</comment>
<name>A0ACC0ZY48_9ROSI</name>
<sequence length="639" mass="73058">MASNLVQLQVPLLKKDNFGRWYTQFKALFGSQDLWDIVNLGFTDPTPEEQRNALKDQRKKDKKALFLLYQGLDDDTFEKISEATSSKEVWDKLAIIYKRVERVKKQHLQTLRGEFETAHMKEGEAISDYHSRLISIVNQMKQNGEKLEDVRFEHVVAAIEESKDLEIMTTEELLGSLRVHKLRIRRHDEVMGCEQALESKMSFDGGGRGRGRGSFTSRGRGRGRGSPSKPRNLQFGEGRSGVQCWNCKHYGHYASECPSREDKTANFAEGSNNVEDETSLLFVHDEPLEGGDLWYLDSGASNHMCGRKEVFVKLHDHICGPVTLGDASKLAVAGKGKIAIYQKNGAKTFISDVYYIPNMKSNILSLGQLLQKGHIIHMENNLLELRSAERCLNARVRMTKNRMFPLYLNTKLERCLASIIESEAGRWHLRFGHLHFHGLKLLSTRSMVRGLPSLEVPNHICATCVIGKQARSPFPTFRTWRAQETLQLVHTDICGPLEPKSFGGNRYFIMFIDDFSRKVWVYFLKEKSATFDVFKTFKAYSETESGNKLVTIRSDRRGEYISLVFQNFCKEHGIQHQLTVAYTPQQNGIAEQKNRTIMDMTRTLLKEKNLPKVFWVEAVACSVYLLNRCPTKSVKNKTP</sequence>
<accession>A0ACC0ZY48</accession>
<evidence type="ECO:0000313" key="2">
    <source>
        <dbReference type="Proteomes" id="UP001164250"/>
    </source>
</evidence>
<organism evidence="1 2">
    <name type="scientific">Pistacia atlantica</name>
    <dbReference type="NCBI Taxonomy" id="434234"/>
    <lineage>
        <taxon>Eukaryota</taxon>
        <taxon>Viridiplantae</taxon>
        <taxon>Streptophyta</taxon>
        <taxon>Embryophyta</taxon>
        <taxon>Tracheophyta</taxon>
        <taxon>Spermatophyta</taxon>
        <taxon>Magnoliopsida</taxon>
        <taxon>eudicotyledons</taxon>
        <taxon>Gunneridae</taxon>
        <taxon>Pentapetalae</taxon>
        <taxon>rosids</taxon>
        <taxon>malvids</taxon>
        <taxon>Sapindales</taxon>
        <taxon>Anacardiaceae</taxon>
        <taxon>Pistacia</taxon>
    </lineage>
</organism>
<gene>
    <name evidence="1" type="ORF">Patl1_22380</name>
</gene>
<reference evidence="2" key="1">
    <citation type="journal article" date="2023" name="G3 (Bethesda)">
        <title>Genome assembly and association tests identify interacting loci associated with vigor, precocity, and sex in interspecific pistachio rootstocks.</title>
        <authorList>
            <person name="Palmer W."/>
            <person name="Jacygrad E."/>
            <person name="Sagayaradj S."/>
            <person name="Cavanaugh K."/>
            <person name="Han R."/>
            <person name="Bertier L."/>
            <person name="Beede B."/>
            <person name="Kafkas S."/>
            <person name="Golino D."/>
            <person name="Preece J."/>
            <person name="Michelmore R."/>
        </authorList>
    </citation>
    <scope>NUCLEOTIDE SEQUENCE [LARGE SCALE GENOMIC DNA]</scope>
</reference>
<keyword evidence="2" id="KW-1185">Reference proteome</keyword>